<proteinExistence type="predicted"/>
<evidence type="ECO:0000313" key="1">
    <source>
        <dbReference type="EMBL" id="PYD60923.1"/>
    </source>
</evidence>
<gene>
    <name evidence="1" type="ORF">CFR72_15300</name>
</gene>
<dbReference type="OrthoDB" id="7276039at2"/>
<evidence type="ECO:0000313" key="2">
    <source>
        <dbReference type="Proteomes" id="UP000248301"/>
    </source>
</evidence>
<sequence length="60" mass="6370">MAKCDNCGAGFSCQPEGQCWCMERTPVLPVPREGQKGCLCPTCLDAVPAKAGEESADRHS</sequence>
<protein>
    <recommendedName>
        <fullName evidence="3">Cysteine-rich CWC family protein</fullName>
    </recommendedName>
</protein>
<comment type="caution">
    <text evidence="1">The sequence shown here is derived from an EMBL/GenBank/DDBJ whole genome shotgun (WGS) entry which is preliminary data.</text>
</comment>
<reference evidence="1 2" key="1">
    <citation type="submission" date="2017-07" db="EMBL/GenBank/DDBJ databases">
        <title>A draft genome sequence of Gluconacetobacter entanii LTH 4560.</title>
        <authorList>
            <person name="Skraban J."/>
            <person name="Cleenwerck I."/>
            <person name="Vandamme P."/>
            <person name="Trcek J."/>
        </authorList>
    </citation>
    <scope>NUCLEOTIDE SEQUENCE [LARGE SCALE GENOMIC DNA]</scope>
    <source>
        <strain evidence="1 2">LTH 4560</strain>
    </source>
</reference>
<dbReference type="EMBL" id="NKUF01000067">
    <property type="protein sequence ID" value="PYD60923.1"/>
    <property type="molecule type" value="Genomic_DNA"/>
</dbReference>
<evidence type="ECO:0008006" key="3">
    <source>
        <dbReference type="Google" id="ProtNLM"/>
    </source>
</evidence>
<name>A0A318PZB5_9PROT</name>
<accession>A0A318PZB5</accession>
<organism evidence="1 2">
    <name type="scientific">Gluconacetobacter entanii</name>
    <dbReference type="NCBI Taxonomy" id="108528"/>
    <lineage>
        <taxon>Bacteria</taxon>
        <taxon>Pseudomonadati</taxon>
        <taxon>Pseudomonadota</taxon>
        <taxon>Alphaproteobacteria</taxon>
        <taxon>Acetobacterales</taxon>
        <taxon>Acetobacteraceae</taxon>
        <taxon>Gluconacetobacter</taxon>
    </lineage>
</organism>
<dbReference type="AlphaFoldDB" id="A0A318PZB5"/>
<dbReference type="Proteomes" id="UP000248301">
    <property type="component" value="Unassembled WGS sequence"/>
</dbReference>